<keyword evidence="3" id="KW-1185">Reference proteome</keyword>
<dbReference type="EMBL" id="JAUIZM010000006">
    <property type="protein sequence ID" value="KAK1380572.1"/>
    <property type="molecule type" value="Genomic_DNA"/>
</dbReference>
<organism evidence="2 3">
    <name type="scientific">Heracleum sosnowskyi</name>
    <dbReference type="NCBI Taxonomy" id="360622"/>
    <lineage>
        <taxon>Eukaryota</taxon>
        <taxon>Viridiplantae</taxon>
        <taxon>Streptophyta</taxon>
        <taxon>Embryophyta</taxon>
        <taxon>Tracheophyta</taxon>
        <taxon>Spermatophyta</taxon>
        <taxon>Magnoliopsida</taxon>
        <taxon>eudicotyledons</taxon>
        <taxon>Gunneridae</taxon>
        <taxon>Pentapetalae</taxon>
        <taxon>asterids</taxon>
        <taxon>campanulids</taxon>
        <taxon>Apiales</taxon>
        <taxon>Apiaceae</taxon>
        <taxon>Apioideae</taxon>
        <taxon>apioid superclade</taxon>
        <taxon>Tordylieae</taxon>
        <taxon>Tordyliinae</taxon>
        <taxon>Heracleum</taxon>
    </lineage>
</organism>
<evidence type="ECO:0008006" key="4">
    <source>
        <dbReference type="Google" id="ProtNLM"/>
    </source>
</evidence>
<gene>
    <name evidence="2" type="ORF">POM88_027316</name>
</gene>
<proteinExistence type="predicted"/>
<dbReference type="Proteomes" id="UP001237642">
    <property type="component" value="Unassembled WGS sequence"/>
</dbReference>
<evidence type="ECO:0000313" key="3">
    <source>
        <dbReference type="Proteomes" id="UP001237642"/>
    </source>
</evidence>
<reference evidence="2" key="2">
    <citation type="submission" date="2023-05" db="EMBL/GenBank/DDBJ databases">
        <authorList>
            <person name="Schelkunov M.I."/>
        </authorList>
    </citation>
    <scope>NUCLEOTIDE SEQUENCE</scope>
    <source>
        <strain evidence="2">Hsosn_3</strain>
        <tissue evidence="2">Leaf</tissue>
    </source>
</reference>
<protein>
    <recommendedName>
        <fullName evidence="4">F-box associated domain-containing protein</fullName>
    </recommendedName>
</protein>
<feature type="chain" id="PRO_5042008105" description="F-box associated domain-containing protein" evidence="1">
    <location>
        <begin position="28"/>
        <end position="187"/>
    </location>
</feature>
<evidence type="ECO:0000313" key="2">
    <source>
        <dbReference type="EMBL" id="KAK1380572.1"/>
    </source>
</evidence>
<sequence length="187" mass="21485">MPSFHYHFSAFLLGLTWTFLSLKNVDNWILNLGFGYDGMENNFKVVRILSSIGMDDIVDDDYVEVYSANKNVWRKNASKARVGFINFDDSIAVIISKRNKNNISKINLWVLDNEACLDRGIEASWSLMLNIDVNLPIEFVQSYFKSVVRNFKDFDSSTCLTIFKYAESLVSIPGFKQVNLVDHEDDN</sequence>
<dbReference type="AlphaFoldDB" id="A0AAD8I7E0"/>
<accession>A0AAD8I7E0</accession>
<evidence type="ECO:0000256" key="1">
    <source>
        <dbReference type="SAM" id="SignalP"/>
    </source>
</evidence>
<reference evidence="2" key="1">
    <citation type="submission" date="2023-02" db="EMBL/GenBank/DDBJ databases">
        <title>Genome of toxic invasive species Heracleum sosnowskyi carries increased number of genes despite the absence of recent whole-genome duplications.</title>
        <authorList>
            <person name="Schelkunov M."/>
            <person name="Shtratnikova V."/>
            <person name="Makarenko M."/>
            <person name="Klepikova A."/>
            <person name="Omelchenko D."/>
            <person name="Novikova G."/>
            <person name="Obukhova E."/>
            <person name="Bogdanov V."/>
            <person name="Penin A."/>
            <person name="Logacheva M."/>
        </authorList>
    </citation>
    <scope>NUCLEOTIDE SEQUENCE</scope>
    <source>
        <strain evidence="2">Hsosn_3</strain>
        <tissue evidence="2">Leaf</tissue>
    </source>
</reference>
<feature type="signal peptide" evidence="1">
    <location>
        <begin position="1"/>
        <end position="27"/>
    </location>
</feature>
<name>A0AAD8I7E0_9APIA</name>
<comment type="caution">
    <text evidence="2">The sequence shown here is derived from an EMBL/GenBank/DDBJ whole genome shotgun (WGS) entry which is preliminary data.</text>
</comment>
<keyword evidence="1" id="KW-0732">Signal</keyword>